<dbReference type="AlphaFoldDB" id="A0A2T2NQI2"/>
<evidence type="ECO:0000313" key="3">
    <source>
        <dbReference type="Proteomes" id="UP000240883"/>
    </source>
</evidence>
<sequence>MPPVRTAKKNTVGKAGETPKKSTTLRADATEFQPGSSHHTVVKRETTEPEAGLDAGFINESVSAPSEPAPKKRKLKPTTTGEKITDFPSTKDWEDTFHILIGTSTRKIKLGTGFVLKDDHIDDLIICRGLKICEKIWEFHFKFGDVDYNATNSARNLTDAAVCRLAQACPNLKEIVLQDAANLTGESVKALLTHCPKLTSLEITGGKSSNSAFSPDIFDAICETPAMVPNLRKLFITQIPR</sequence>
<dbReference type="EMBL" id="KZ678134">
    <property type="protein sequence ID" value="PSN67697.1"/>
    <property type="molecule type" value="Genomic_DNA"/>
</dbReference>
<reference evidence="2 3" key="1">
    <citation type="journal article" date="2018" name="Front. Microbiol.">
        <title>Genome-Wide Analysis of Corynespora cassiicola Leaf Fall Disease Putative Effectors.</title>
        <authorList>
            <person name="Lopez D."/>
            <person name="Ribeiro S."/>
            <person name="Label P."/>
            <person name="Fumanal B."/>
            <person name="Venisse J.S."/>
            <person name="Kohler A."/>
            <person name="de Oliveira R.R."/>
            <person name="Labutti K."/>
            <person name="Lipzen A."/>
            <person name="Lail K."/>
            <person name="Bauer D."/>
            <person name="Ohm R.A."/>
            <person name="Barry K.W."/>
            <person name="Spatafora J."/>
            <person name="Grigoriev I.V."/>
            <person name="Martin F.M."/>
            <person name="Pujade-Renaud V."/>
        </authorList>
    </citation>
    <scope>NUCLEOTIDE SEQUENCE [LARGE SCALE GENOMIC DNA]</scope>
    <source>
        <strain evidence="2 3">Philippines</strain>
    </source>
</reference>
<keyword evidence="3" id="KW-1185">Reference proteome</keyword>
<name>A0A2T2NQI2_CORCC</name>
<dbReference type="Gene3D" id="3.80.10.10">
    <property type="entry name" value="Ribonuclease Inhibitor"/>
    <property type="match status" value="1"/>
</dbReference>
<accession>A0A2T2NQI2</accession>
<dbReference type="STRING" id="1448308.A0A2T2NQI2"/>
<organism evidence="2 3">
    <name type="scientific">Corynespora cassiicola Philippines</name>
    <dbReference type="NCBI Taxonomy" id="1448308"/>
    <lineage>
        <taxon>Eukaryota</taxon>
        <taxon>Fungi</taxon>
        <taxon>Dikarya</taxon>
        <taxon>Ascomycota</taxon>
        <taxon>Pezizomycotina</taxon>
        <taxon>Dothideomycetes</taxon>
        <taxon>Pleosporomycetidae</taxon>
        <taxon>Pleosporales</taxon>
        <taxon>Corynesporascaceae</taxon>
        <taxon>Corynespora</taxon>
    </lineage>
</organism>
<feature type="region of interest" description="Disordered" evidence="1">
    <location>
        <begin position="1"/>
        <end position="87"/>
    </location>
</feature>
<dbReference type="OrthoDB" id="3797797at2759"/>
<dbReference type="SUPFAM" id="SSF52047">
    <property type="entry name" value="RNI-like"/>
    <property type="match status" value="1"/>
</dbReference>
<dbReference type="InterPro" id="IPR032675">
    <property type="entry name" value="LRR_dom_sf"/>
</dbReference>
<evidence type="ECO:0000313" key="2">
    <source>
        <dbReference type="EMBL" id="PSN67697.1"/>
    </source>
</evidence>
<gene>
    <name evidence="2" type="ORF">BS50DRAFT_675750</name>
</gene>
<proteinExistence type="predicted"/>
<evidence type="ECO:0000256" key="1">
    <source>
        <dbReference type="SAM" id="MobiDB-lite"/>
    </source>
</evidence>
<protein>
    <recommendedName>
        <fullName evidence="4">RNI-like protein</fullName>
    </recommendedName>
</protein>
<dbReference type="Proteomes" id="UP000240883">
    <property type="component" value="Unassembled WGS sequence"/>
</dbReference>
<evidence type="ECO:0008006" key="4">
    <source>
        <dbReference type="Google" id="ProtNLM"/>
    </source>
</evidence>